<name>A0A917RAP1_9ACTN</name>
<evidence type="ECO:0008006" key="5">
    <source>
        <dbReference type="Google" id="ProtNLM"/>
    </source>
</evidence>
<dbReference type="PANTHER" id="PTHR32204">
    <property type="entry name" value="ATPASE RAVA"/>
    <property type="match status" value="1"/>
</dbReference>
<proteinExistence type="predicted"/>
<feature type="domain" description="ATPase RavA-like AAA lid" evidence="1">
    <location>
        <begin position="250"/>
        <end position="305"/>
    </location>
</feature>
<dbReference type="SUPFAM" id="SSF52540">
    <property type="entry name" value="P-loop containing nucleoside triphosphate hydrolases"/>
    <property type="match status" value="1"/>
</dbReference>
<dbReference type="EMBL" id="BMNT01000024">
    <property type="protein sequence ID" value="GGK97263.1"/>
    <property type="molecule type" value="Genomic_DNA"/>
</dbReference>
<evidence type="ECO:0000313" key="4">
    <source>
        <dbReference type="Proteomes" id="UP000645217"/>
    </source>
</evidence>
<dbReference type="Pfam" id="PF17868">
    <property type="entry name" value="AAA_lid_8"/>
    <property type="match status" value="1"/>
</dbReference>
<dbReference type="AlphaFoldDB" id="A0A917RAP1"/>
<dbReference type="RefSeq" id="WP_203968453.1">
    <property type="nucleotide sequence ID" value="NZ_BMNT01000024.1"/>
</dbReference>
<gene>
    <name evidence="3" type="ORF">GCM10007964_44410</name>
</gene>
<sequence>MSRTPQQLGLALAGRLRDVKDVFVDRDEAVDVLALGAMCGEHVLLIGPPGTAKSRLLERFCRLLETEPFSYLLTRFTEPAEIFGSIDVKEFQNNSTYKINTRGMLPEARIAHLDEVFRGSSAILNTLLSLINERTFHAGQTVMRSPLVTLVGSANDIPDDPELAAFSDRFLLRCTVDYVGDDDLDDVLDQGWRDEQARIRANKSADGDGPLDRDLVPLHETELTELQQAVAAVDLSPVRPAYGKILRALRAEGVTFSDRRAVKAQKVFAASALLRGRTAADEADLARLVHLWTDPRDEATLRRIIADHGVPVDDPRSGARDPLLVRLDLREIARLRELAGTGAELRQLAQDNKRLANEARRHHPAERELLSEIEQEQAALLTKLRELDPERWLG</sequence>
<comment type="caution">
    <text evidence="3">The sequence shown here is derived from an EMBL/GenBank/DDBJ whole genome shotgun (WGS) entry which is preliminary data.</text>
</comment>
<feature type="domain" description="MoxR" evidence="2">
    <location>
        <begin position="15"/>
        <end position="203"/>
    </location>
</feature>
<dbReference type="InterPro" id="IPR045427">
    <property type="entry name" value="MoxR"/>
</dbReference>
<dbReference type="InterPro" id="IPR027417">
    <property type="entry name" value="P-loop_NTPase"/>
</dbReference>
<keyword evidence="4" id="KW-1185">Reference proteome</keyword>
<reference evidence="3" key="1">
    <citation type="journal article" date="2014" name="Int. J. Syst. Evol. Microbiol.">
        <title>Complete genome sequence of Corynebacterium casei LMG S-19264T (=DSM 44701T), isolated from a smear-ripened cheese.</title>
        <authorList>
            <consortium name="US DOE Joint Genome Institute (JGI-PGF)"/>
            <person name="Walter F."/>
            <person name="Albersmeier A."/>
            <person name="Kalinowski J."/>
            <person name="Ruckert C."/>
        </authorList>
    </citation>
    <scope>NUCLEOTIDE SEQUENCE</scope>
    <source>
        <strain evidence="3">JCM 13064</strain>
    </source>
</reference>
<dbReference type="Proteomes" id="UP000645217">
    <property type="component" value="Unassembled WGS sequence"/>
</dbReference>
<evidence type="ECO:0000313" key="3">
    <source>
        <dbReference type="EMBL" id="GGK97263.1"/>
    </source>
</evidence>
<accession>A0A917RAP1</accession>
<dbReference type="InterPro" id="IPR050513">
    <property type="entry name" value="RavA_ATPases"/>
</dbReference>
<protein>
    <recommendedName>
        <fullName evidence="5">ATPase</fullName>
    </recommendedName>
</protein>
<dbReference type="PANTHER" id="PTHR32204:SF0">
    <property type="entry name" value="ATPASE RAVA"/>
    <property type="match status" value="1"/>
</dbReference>
<dbReference type="Gene3D" id="3.40.50.300">
    <property type="entry name" value="P-loop containing nucleotide triphosphate hydrolases"/>
    <property type="match status" value="1"/>
</dbReference>
<evidence type="ECO:0000259" key="1">
    <source>
        <dbReference type="Pfam" id="PF17868"/>
    </source>
</evidence>
<dbReference type="InterPro" id="IPR041538">
    <property type="entry name" value="RavA-like_AAA_lid"/>
</dbReference>
<dbReference type="Pfam" id="PF20030">
    <property type="entry name" value="bpMoxR"/>
    <property type="match status" value="1"/>
</dbReference>
<reference evidence="3" key="2">
    <citation type="submission" date="2020-09" db="EMBL/GenBank/DDBJ databases">
        <authorList>
            <person name="Sun Q."/>
            <person name="Ohkuma M."/>
        </authorList>
    </citation>
    <scope>NUCLEOTIDE SEQUENCE</scope>
    <source>
        <strain evidence="3">JCM 13064</strain>
    </source>
</reference>
<evidence type="ECO:0000259" key="2">
    <source>
        <dbReference type="Pfam" id="PF20030"/>
    </source>
</evidence>
<organism evidence="3 4">
    <name type="scientific">Sphaerisporangium melleum</name>
    <dbReference type="NCBI Taxonomy" id="321316"/>
    <lineage>
        <taxon>Bacteria</taxon>
        <taxon>Bacillati</taxon>
        <taxon>Actinomycetota</taxon>
        <taxon>Actinomycetes</taxon>
        <taxon>Streptosporangiales</taxon>
        <taxon>Streptosporangiaceae</taxon>
        <taxon>Sphaerisporangium</taxon>
    </lineage>
</organism>